<keyword evidence="3" id="KW-0812">Transmembrane</keyword>
<feature type="compositionally biased region" description="Polar residues" evidence="2">
    <location>
        <begin position="93"/>
        <end position="102"/>
    </location>
</feature>
<dbReference type="PROSITE" id="PS50005">
    <property type="entry name" value="TPR"/>
    <property type="match status" value="2"/>
</dbReference>
<evidence type="ECO:0000256" key="1">
    <source>
        <dbReference type="PROSITE-ProRule" id="PRU00339"/>
    </source>
</evidence>
<feature type="region of interest" description="Disordered" evidence="2">
    <location>
        <begin position="167"/>
        <end position="224"/>
    </location>
</feature>
<protein>
    <submittedName>
        <fullName evidence="4">Tetratricopeptide repeat protein</fullName>
    </submittedName>
</protein>
<comment type="caution">
    <text evidence="4">The sequence shown here is derived from an EMBL/GenBank/DDBJ whole genome shotgun (WGS) entry which is preliminary data.</text>
</comment>
<keyword evidence="3" id="KW-1133">Transmembrane helix</keyword>
<dbReference type="Proteomes" id="UP001172778">
    <property type="component" value="Unassembled WGS sequence"/>
</dbReference>
<dbReference type="SUPFAM" id="SSF81901">
    <property type="entry name" value="HCP-like"/>
    <property type="match status" value="1"/>
</dbReference>
<dbReference type="EMBL" id="JARRAF010000003">
    <property type="protein sequence ID" value="MDK2123165.1"/>
    <property type="molecule type" value="Genomic_DNA"/>
</dbReference>
<feature type="compositionally biased region" description="Polar residues" evidence="2">
    <location>
        <begin position="192"/>
        <end position="201"/>
    </location>
</feature>
<evidence type="ECO:0000313" key="4">
    <source>
        <dbReference type="EMBL" id="MDK2123165.1"/>
    </source>
</evidence>
<feature type="repeat" description="TPR" evidence="1">
    <location>
        <begin position="390"/>
        <end position="423"/>
    </location>
</feature>
<dbReference type="Pfam" id="PF13176">
    <property type="entry name" value="TPR_7"/>
    <property type="match status" value="1"/>
</dbReference>
<keyword evidence="3" id="KW-0472">Membrane</keyword>
<organism evidence="4 5">
    <name type="scientific">Parachitinimonas caeni</name>
    <dbReference type="NCBI Taxonomy" id="3031301"/>
    <lineage>
        <taxon>Bacteria</taxon>
        <taxon>Pseudomonadati</taxon>
        <taxon>Pseudomonadota</taxon>
        <taxon>Betaproteobacteria</taxon>
        <taxon>Neisseriales</taxon>
        <taxon>Chitinibacteraceae</taxon>
        <taxon>Parachitinimonas</taxon>
    </lineage>
</organism>
<feature type="compositionally biased region" description="Low complexity" evidence="2">
    <location>
        <begin position="179"/>
        <end position="191"/>
    </location>
</feature>
<proteinExistence type="predicted"/>
<dbReference type="RefSeq" id="WP_284099454.1">
    <property type="nucleotide sequence ID" value="NZ_JARRAF010000003.1"/>
</dbReference>
<gene>
    <name evidence="4" type="ORF">PZA18_03750</name>
</gene>
<keyword evidence="1" id="KW-0802">TPR repeat</keyword>
<accession>A0ABT7DSW6</accession>
<keyword evidence="5" id="KW-1185">Reference proteome</keyword>
<feature type="region of interest" description="Disordered" evidence="2">
    <location>
        <begin position="13"/>
        <end position="154"/>
    </location>
</feature>
<dbReference type="Pfam" id="PF14559">
    <property type="entry name" value="TPR_19"/>
    <property type="match status" value="1"/>
</dbReference>
<feature type="repeat" description="TPR" evidence="1">
    <location>
        <begin position="490"/>
        <end position="523"/>
    </location>
</feature>
<feature type="compositionally biased region" description="Low complexity" evidence="2">
    <location>
        <begin position="277"/>
        <end position="305"/>
    </location>
</feature>
<dbReference type="PANTHER" id="PTHR12558">
    <property type="entry name" value="CELL DIVISION CYCLE 16,23,27"/>
    <property type="match status" value="1"/>
</dbReference>
<dbReference type="SMART" id="SM00028">
    <property type="entry name" value="TPR"/>
    <property type="match status" value="4"/>
</dbReference>
<evidence type="ECO:0000256" key="2">
    <source>
        <dbReference type="SAM" id="MobiDB-lite"/>
    </source>
</evidence>
<dbReference type="Gene3D" id="1.25.40.10">
    <property type="entry name" value="Tetratricopeptide repeat domain"/>
    <property type="match status" value="2"/>
</dbReference>
<feature type="compositionally biased region" description="Polar residues" evidence="2">
    <location>
        <begin position="321"/>
        <end position="331"/>
    </location>
</feature>
<dbReference type="InterPro" id="IPR011990">
    <property type="entry name" value="TPR-like_helical_dom_sf"/>
</dbReference>
<evidence type="ECO:0000256" key="3">
    <source>
        <dbReference type="SAM" id="Phobius"/>
    </source>
</evidence>
<name>A0ABT7DSW6_9NEIS</name>
<dbReference type="InterPro" id="IPR019734">
    <property type="entry name" value="TPR_rpt"/>
</dbReference>
<sequence>MSLLLEAMKKAEEAKRLRMRAEPSLEGAEPSEGPLLQQAEDTEIPKPEAGSANLEFPQLDTTEDAPIPASSTLELAPLTFESSSADAGAPQAPASQEVGTESSAEDQARLAAAANRLGQRKSSGSGLELVSQPTPAEPTDSKADAQEAPAPQPAAEEVLVTQAPAAAVSAPPPQPVINPTSAPTTAPATPAQTNVSATTGTAMPKPSPKAAQALFDTKKPGNKAQPKRLIAVAAVGLIALGGVSAWLWWKLNGANSLASSSLVLNNPPPSQVPAAGANPPDSAAPTPAATPAPAEHAAAPSATTPVTPPAEAPSAPVVATQPSTQTSPASQPATSSNTALPAAPPPPSGSTAKLAPPSPPAKDGGKLIEVAPASADHEIRFVRSESSPTIPPNVTFGYEAFQRGELSRAAEFYRRAFEADPHNRDAMLGLAAIAAKRGRLEEARQWYHRLLAEYPTDEAARSALLALGDSKDPARTEARLKQAVEEQADPQAAAALGAFYAGRGQWTEAQQYYFRAYSLAPDNPDFAYNLAIGLDNLGERKLAAEYYRKALNLADKHGFSFDKATVARRLETL</sequence>
<feature type="compositionally biased region" description="Low complexity" evidence="2">
    <location>
        <begin position="332"/>
        <end position="341"/>
    </location>
</feature>
<dbReference type="Pfam" id="PF13181">
    <property type="entry name" value="TPR_8"/>
    <property type="match status" value="1"/>
</dbReference>
<reference evidence="4" key="1">
    <citation type="submission" date="2023-03" db="EMBL/GenBank/DDBJ databases">
        <title>Chitinimonas shenzhenensis gen. nov., sp. nov., a novel member of family Burkholderiaceae isolated from activated sludge collected in Shen Zhen, China.</title>
        <authorList>
            <person name="Wang X."/>
        </authorList>
    </citation>
    <scope>NUCLEOTIDE SEQUENCE</scope>
    <source>
        <strain evidence="4">DQS-5</strain>
    </source>
</reference>
<feature type="transmembrane region" description="Helical" evidence="3">
    <location>
        <begin position="229"/>
        <end position="249"/>
    </location>
</feature>
<feature type="compositionally biased region" description="Basic and acidic residues" evidence="2">
    <location>
        <begin position="13"/>
        <end position="23"/>
    </location>
</feature>
<dbReference type="PANTHER" id="PTHR12558:SF13">
    <property type="entry name" value="CELL DIVISION CYCLE PROTEIN 27 HOMOLOG"/>
    <property type="match status" value="1"/>
</dbReference>
<evidence type="ECO:0000313" key="5">
    <source>
        <dbReference type="Proteomes" id="UP001172778"/>
    </source>
</evidence>
<feature type="region of interest" description="Disordered" evidence="2">
    <location>
        <begin position="269"/>
        <end position="366"/>
    </location>
</feature>